<dbReference type="InterPro" id="IPR005303">
    <property type="entry name" value="MOCOS_middle"/>
</dbReference>
<dbReference type="PANTHER" id="PTHR14237">
    <property type="entry name" value="MOLYBDOPTERIN COFACTOR SULFURASE MOSC"/>
    <property type="match status" value="1"/>
</dbReference>
<dbReference type="PANTHER" id="PTHR14237:SF19">
    <property type="entry name" value="MITOCHONDRIAL AMIDOXIME REDUCING COMPONENT 1"/>
    <property type="match status" value="1"/>
</dbReference>
<evidence type="ECO:0000259" key="1">
    <source>
        <dbReference type="PROSITE" id="PS51340"/>
    </source>
</evidence>
<dbReference type="InterPro" id="IPR011037">
    <property type="entry name" value="Pyrv_Knase-like_insert_dom_sf"/>
</dbReference>
<dbReference type="Pfam" id="PF03476">
    <property type="entry name" value="MOSC_N"/>
    <property type="match status" value="1"/>
</dbReference>
<comment type="caution">
    <text evidence="2">The sequence shown here is derived from an EMBL/GenBank/DDBJ whole genome shotgun (WGS) entry which is preliminary data.</text>
</comment>
<keyword evidence="3" id="KW-1185">Reference proteome</keyword>
<organism evidence="2 3">
    <name type="scientific">Pannus brasiliensis CCIBt3594</name>
    <dbReference type="NCBI Taxonomy" id="1427578"/>
    <lineage>
        <taxon>Bacteria</taxon>
        <taxon>Bacillati</taxon>
        <taxon>Cyanobacteriota</taxon>
        <taxon>Cyanophyceae</taxon>
        <taxon>Oscillatoriophycideae</taxon>
        <taxon>Chroococcales</taxon>
        <taxon>Microcystaceae</taxon>
        <taxon>Pannus</taxon>
    </lineage>
</organism>
<gene>
    <name evidence="2" type="ORF">V0288_05750</name>
</gene>
<dbReference type="Proteomes" id="UP001328733">
    <property type="component" value="Unassembled WGS sequence"/>
</dbReference>
<dbReference type="InterPro" id="IPR005302">
    <property type="entry name" value="MoCF_Sase_C"/>
</dbReference>
<dbReference type="AlphaFoldDB" id="A0AAW9QHS3"/>
<name>A0AAW9QHS3_9CHRO</name>
<sequence>MRVNSLYIYPIKSCRGISLSRAEVTPKGFRHDREMMLVDASGKFLTQRQHPKMATIGVTLAGESIALSAGDREISFQPTFTGEKIPVEVWGDRAIAIDQGDEVARWFEEVLEIPCRLVRQSPDEIRPVNPSYAGDSSTPVSFADGYPILLTNTASLADLNDRLTEKIPMIRFRPNLVIESERPFIESGWKSIEIAGILYSLVKPCSRCLITTTDQQTGERNPTKEPLKTLATYRTFAGGIMFGENVIPRKTGMIAVGDPVTILE</sequence>
<dbReference type="SUPFAM" id="SSF141673">
    <property type="entry name" value="MOSC N-terminal domain-like"/>
    <property type="match status" value="1"/>
</dbReference>
<dbReference type="PROSITE" id="PS51340">
    <property type="entry name" value="MOSC"/>
    <property type="match status" value="1"/>
</dbReference>
<dbReference type="RefSeq" id="WP_332864076.1">
    <property type="nucleotide sequence ID" value="NZ_JBAFSM010000008.1"/>
</dbReference>
<evidence type="ECO:0000313" key="2">
    <source>
        <dbReference type="EMBL" id="MEG3436618.1"/>
    </source>
</evidence>
<feature type="domain" description="MOSC" evidence="1">
    <location>
        <begin position="115"/>
        <end position="263"/>
    </location>
</feature>
<dbReference type="GO" id="GO:0030151">
    <property type="term" value="F:molybdenum ion binding"/>
    <property type="evidence" value="ECO:0007669"/>
    <property type="project" value="InterPro"/>
</dbReference>
<evidence type="ECO:0000313" key="3">
    <source>
        <dbReference type="Proteomes" id="UP001328733"/>
    </source>
</evidence>
<accession>A0AAW9QHS3</accession>
<dbReference type="Pfam" id="PF03473">
    <property type="entry name" value="MOSC"/>
    <property type="match status" value="1"/>
</dbReference>
<dbReference type="EMBL" id="JBAFSM010000008">
    <property type="protein sequence ID" value="MEG3436618.1"/>
    <property type="molecule type" value="Genomic_DNA"/>
</dbReference>
<dbReference type="GO" id="GO:0003824">
    <property type="term" value="F:catalytic activity"/>
    <property type="evidence" value="ECO:0007669"/>
    <property type="project" value="InterPro"/>
</dbReference>
<proteinExistence type="predicted"/>
<protein>
    <submittedName>
        <fullName evidence="2">MOSC domain-containing protein</fullName>
    </submittedName>
</protein>
<reference evidence="2 3" key="1">
    <citation type="submission" date="2024-01" db="EMBL/GenBank/DDBJ databases">
        <title>Genomic insights into the taxonomy and metabolism of the cyanobacterium Pannus brasiliensis CCIBt3594.</title>
        <authorList>
            <person name="Machado M."/>
            <person name="Botero N.B."/>
            <person name="Andreote A.P.D."/>
            <person name="Feitosa A.M.T."/>
            <person name="Popin R."/>
            <person name="Sivonen K."/>
            <person name="Fiore M.F."/>
        </authorList>
    </citation>
    <scope>NUCLEOTIDE SEQUENCE [LARGE SCALE GENOMIC DNA]</scope>
    <source>
        <strain evidence="2 3">CCIBt3594</strain>
    </source>
</reference>
<dbReference type="SUPFAM" id="SSF50800">
    <property type="entry name" value="PK beta-barrel domain-like"/>
    <property type="match status" value="1"/>
</dbReference>
<dbReference type="GO" id="GO:0030170">
    <property type="term" value="F:pyridoxal phosphate binding"/>
    <property type="evidence" value="ECO:0007669"/>
    <property type="project" value="InterPro"/>
</dbReference>